<evidence type="ECO:0000313" key="7">
    <source>
        <dbReference type="Proteomes" id="UP001652740"/>
    </source>
</evidence>
<dbReference type="GO" id="GO:0048511">
    <property type="term" value="P:rhythmic process"/>
    <property type="evidence" value="ECO:0007669"/>
    <property type="project" value="UniProtKB-KW"/>
</dbReference>
<organism evidence="7 8">
    <name type="scientific">Galleria mellonella</name>
    <name type="common">Greater wax moth</name>
    <dbReference type="NCBI Taxonomy" id="7137"/>
    <lineage>
        <taxon>Eukaryota</taxon>
        <taxon>Metazoa</taxon>
        <taxon>Ecdysozoa</taxon>
        <taxon>Arthropoda</taxon>
        <taxon>Hexapoda</taxon>
        <taxon>Insecta</taxon>
        <taxon>Pterygota</taxon>
        <taxon>Neoptera</taxon>
        <taxon>Endopterygota</taxon>
        <taxon>Lepidoptera</taxon>
        <taxon>Glossata</taxon>
        <taxon>Ditrysia</taxon>
        <taxon>Pyraloidea</taxon>
        <taxon>Pyralidae</taxon>
        <taxon>Galleriinae</taxon>
        <taxon>Galleria</taxon>
    </lineage>
</organism>
<dbReference type="InterPro" id="IPR044998">
    <property type="entry name" value="Timeless"/>
</dbReference>
<evidence type="ECO:0000256" key="1">
    <source>
        <dbReference type="ARBA" id="ARBA00004123"/>
    </source>
</evidence>
<dbReference type="PANTHER" id="PTHR22940:SF5">
    <property type="entry name" value="PROTEIN TIMELESS"/>
    <property type="match status" value="1"/>
</dbReference>
<dbReference type="GeneID" id="113517070"/>
<feature type="domain" description="Timeless N-terminal" evidence="5">
    <location>
        <begin position="25"/>
        <end position="281"/>
    </location>
</feature>
<dbReference type="GO" id="GO:0000076">
    <property type="term" value="P:DNA replication checkpoint signaling"/>
    <property type="evidence" value="ECO:0007669"/>
    <property type="project" value="TreeGrafter"/>
</dbReference>
<gene>
    <name evidence="8 9" type="primary">LOC113517070</name>
</gene>
<dbReference type="GO" id="GO:0009649">
    <property type="term" value="P:entrainment of circadian clock"/>
    <property type="evidence" value="ECO:0007669"/>
    <property type="project" value="TreeGrafter"/>
</dbReference>
<sequence length="1264" mass="144378">MEWVLRSPQIHSTFSNLGFVHGDGYHINENCNAALEAILHNILTEDKYLRTYRRSISFGENIKKDLIPLLIHAKEDSTIEFIVKILVNLTIPVECLLSIDALIQNDFGRHTVFEINNLLLSTKSAFTDNRTTRVIIDFMKKNVDVDQKTKLSTEQCTNISNCLLLLRNILHIPEDNSNQSPSYNGSNHSVQNQILWNLFSQSIDKILIKLMTLPDATHWGVTMVQLIALLYKDQHVITLHKLLNLWLEASLSDSSEDNESNTSPPDRGSDDSSPMLTSDPTSDSSDTGGSGKCNDEPNSVNNGWDASSMKNTSENGNQSYQKSTADEKKAKDEDMRDSVVTKSEHSQEPDNSESTSCSEKVNQKDCEKSDQKELYKNEKKTVISENSDCGYGTQMENQGSISTSSNEDEPAKKPVHQKPHNTKQRSNNKARSSTNLQDRKRKKLVKRGKANIINVQGLSHKTPTDDDISNIMKEFTVDFLLKGYNSLVQTLHSQIITNMQLEIDTSHFFWLVTYFLKFATQIELDLEHICSVLSYDIVSYLTAEGVNLCEQFELSIKLDGNDLKPSIRRLHLVVTAIREFVQAIEVYKKIAHVCKEDQEALLKLQMKMCETEDLRCLLVLLLRHYDPKYHTKQYLQDLIVTNHILLMFLDSVMKLPDYSGSTYMLDHIKQFATPEIMYQYGLLLEDYAGNGEFVNDCIFTLMHHVGGELDCLITLFQPKILKTFTSIWKSEFEICDDWSDLIEYVINTFIKKPHALQSTTNFRLDTENFDEDNFFVKPLTPSKPTKHRSDADSRKRSDDISGSTSRESYKWTEEELSSLSWNYMQCSALPDVIGEIIKLYKEDDAIKSRESVIRELHKQNLISKDECDNFLNKENNRGVKVVPVHKEMREDEIGKLCDQLSQDGKSKFLDWVQKVLLDTCYAKIYVEKKEKMHQNETHSNKSDKLLNFELFKKKSDDLPVMSPVSYHSILFNQSVPLVPWNCEQASICKDLKFLQLLHKLGFHMPVDSGKVFIRIPHFWTADFLYDVAAKISPIDNTKLNFSLNDIMESSSIEAVQQNSSIISDLTKDVTMVKTPDNFFQIHKQKHLATMVNFTPMPGSSFNIENEEGNKHNWLEVIQKSQDYKITLNLENHIIKTEDIHLDVEMQLPPKEISSASPLKLVTTPVIADTVSPSLVLPTVMSAKQESSSFNLHLADTEYYNNSVCETASVASDLTRMYVSDEDEKPELLLRPVVDVNPLLDDRFSSDCDNASAEKRPRVHFSSMF</sequence>
<name>A0A6J3BUY8_GALME</name>
<feature type="region of interest" description="Disordered" evidence="4">
    <location>
        <begin position="253"/>
        <end position="372"/>
    </location>
</feature>
<feature type="compositionally biased region" description="Polar residues" evidence="4">
    <location>
        <begin position="394"/>
        <end position="405"/>
    </location>
</feature>
<feature type="compositionally biased region" description="Polar residues" evidence="4">
    <location>
        <begin position="296"/>
        <end position="323"/>
    </location>
</feature>
<feature type="compositionally biased region" description="Basic and acidic residues" evidence="4">
    <location>
        <begin position="361"/>
        <end position="372"/>
    </location>
</feature>
<evidence type="ECO:0000259" key="6">
    <source>
        <dbReference type="Pfam" id="PF05029"/>
    </source>
</evidence>
<proteinExistence type="inferred from homology"/>
<keyword evidence="3" id="KW-0539">Nucleus</keyword>
<evidence type="ECO:0000256" key="4">
    <source>
        <dbReference type="SAM" id="MobiDB-lite"/>
    </source>
</evidence>
<dbReference type="PANTHER" id="PTHR22940">
    <property type="entry name" value="TIMEOUT/TIMELESS-2"/>
    <property type="match status" value="1"/>
</dbReference>
<dbReference type="InParanoid" id="A0A6J3BUY8"/>
<dbReference type="GO" id="GO:0003677">
    <property type="term" value="F:DNA binding"/>
    <property type="evidence" value="ECO:0007669"/>
    <property type="project" value="TreeGrafter"/>
</dbReference>
<feature type="compositionally biased region" description="Low complexity" evidence="4">
    <location>
        <begin position="260"/>
        <end position="287"/>
    </location>
</feature>
<dbReference type="GO" id="GO:0031298">
    <property type="term" value="C:replication fork protection complex"/>
    <property type="evidence" value="ECO:0007669"/>
    <property type="project" value="TreeGrafter"/>
</dbReference>
<comment type="subcellular location">
    <subcellularLocation>
        <location evidence="1">Nucleus</location>
    </subcellularLocation>
</comment>
<dbReference type="KEGG" id="gmw:113517070"/>
<dbReference type="Pfam" id="PF05029">
    <property type="entry name" value="TIMELESS_C"/>
    <property type="match status" value="1"/>
</dbReference>
<dbReference type="FunCoup" id="A0A6J3BUY8">
    <property type="interactions" value="23"/>
</dbReference>
<dbReference type="RefSeq" id="XP_052756844.1">
    <property type="nucleotide sequence ID" value="XM_052900884.1"/>
</dbReference>
<feature type="domain" description="Timeless C-terminal" evidence="6">
    <location>
        <begin position="898"/>
        <end position="1024"/>
    </location>
</feature>
<evidence type="ECO:0000256" key="3">
    <source>
        <dbReference type="ARBA" id="ARBA00023242"/>
    </source>
</evidence>
<dbReference type="InterPro" id="IPR006906">
    <property type="entry name" value="Timeless_N"/>
</dbReference>
<reference evidence="8 9" key="1">
    <citation type="submission" date="2025-05" db="UniProtKB">
        <authorList>
            <consortium name="RefSeq"/>
        </authorList>
    </citation>
    <scope>IDENTIFICATION</scope>
    <source>
        <tissue evidence="8 9">Whole larvae</tissue>
    </source>
</reference>
<feature type="compositionally biased region" description="Basic residues" evidence="4">
    <location>
        <begin position="413"/>
        <end position="428"/>
    </location>
</feature>
<evidence type="ECO:0000256" key="2">
    <source>
        <dbReference type="ARBA" id="ARBA00008174"/>
    </source>
</evidence>
<keyword evidence="7" id="KW-1185">Reference proteome</keyword>
<dbReference type="InterPro" id="IPR007725">
    <property type="entry name" value="TIMELESS_C"/>
</dbReference>
<feature type="compositionally biased region" description="Basic and acidic residues" evidence="4">
    <location>
        <begin position="787"/>
        <end position="799"/>
    </location>
</feature>
<dbReference type="Proteomes" id="UP001652740">
    <property type="component" value="Unplaced"/>
</dbReference>
<dbReference type="Pfam" id="PF04821">
    <property type="entry name" value="TIMELESS"/>
    <property type="match status" value="1"/>
</dbReference>
<comment type="similarity">
    <text evidence="2">Belongs to the timeless family.</text>
</comment>
<evidence type="ECO:0000259" key="5">
    <source>
        <dbReference type="Pfam" id="PF04821"/>
    </source>
</evidence>
<feature type="region of interest" description="Disordered" evidence="4">
    <location>
        <begin position="777"/>
        <end position="804"/>
    </location>
</feature>
<dbReference type="GO" id="GO:0043111">
    <property type="term" value="P:replication fork arrest"/>
    <property type="evidence" value="ECO:0007669"/>
    <property type="project" value="TreeGrafter"/>
</dbReference>
<evidence type="ECO:0000313" key="9">
    <source>
        <dbReference type="RefSeq" id="XP_052756844.1"/>
    </source>
</evidence>
<protein>
    <submittedName>
        <fullName evidence="8 9">Protein timeless isoform X1</fullName>
    </submittedName>
</protein>
<feature type="compositionally biased region" description="Basic and acidic residues" evidence="4">
    <location>
        <begin position="324"/>
        <end position="348"/>
    </location>
</feature>
<dbReference type="RefSeq" id="XP_031763590.2">
    <property type="nucleotide sequence ID" value="XM_031907730.2"/>
</dbReference>
<dbReference type="GO" id="GO:0006281">
    <property type="term" value="P:DNA repair"/>
    <property type="evidence" value="ECO:0007669"/>
    <property type="project" value="TreeGrafter"/>
</dbReference>
<accession>A0A6J3BUY8</accession>
<feature type="region of interest" description="Disordered" evidence="4">
    <location>
        <begin position="386"/>
        <end position="441"/>
    </location>
</feature>
<evidence type="ECO:0000313" key="8">
    <source>
        <dbReference type="RefSeq" id="XP_031763590.2"/>
    </source>
</evidence>